<gene>
    <name evidence="8" type="ORF">HCU74_14935</name>
</gene>
<organism evidence="8 9">
    <name type="scientific">Spongiibacter thalassae</name>
    <dbReference type="NCBI Taxonomy" id="2721624"/>
    <lineage>
        <taxon>Bacteria</taxon>
        <taxon>Pseudomonadati</taxon>
        <taxon>Pseudomonadota</taxon>
        <taxon>Gammaproteobacteria</taxon>
        <taxon>Cellvibrionales</taxon>
        <taxon>Spongiibacteraceae</taxon>
        <taxon>Spongiibacter</taxon>
    </lineage>
</organism>
<feature type="domain" description="Aldehyde dehydrogenase" evidence="7">
    <location>
        <begin position="8"/>
        <end position="444"/>
    </location>
</feature>
<evidence type="ECO:0000256" key="1">
    <source>
        <dbReference type="ARBA" id="ARBA00009986"/>
    </source>
</evidence>
<evidence type="ECO:0000259" key="7">
    <source>
        <dbReference type="Pfam" id="PF00171"/>
    </source>
</evidence>
<keyword evidence="3" id="KW-0520">NAD</keyword>
<reference evidence="8 9" key="1">
    <citation type="submission" date="2020-04" db="EMBL/GenBank/DDBJ databases">
        <authorList>
            <person name="Yoon J."/>
        </authorList>
    </citation>
    <scope>NUCLEOTIDE SEQUENCE [LARGE SCALE GENOMIC DNA]</scope>
    <source>
        <strain evidence="8 9">KMU-166</strain>
    </source>
</reference>
<dbReference type="EMBL" id="JAAWWK010000005">
    <property type="protein sequence ID" value="NKI18706.1"/>
    <property type="molecule type" value="Genomic_DNA"/>
</dbReference>
<dbReference type="PROSITE" id="PS00070">
    <property type="entry name" value="ALDEHYDE_DEHYDR_CYS"/>
    <property type="match status" value="1"/>
</dbReference>
<evidence type="ECO:0000313" key="8">
    <source>
        <dbReference type="EMBL" id="NKI18706.1"/>
    </source>
</evidence>
<protein>
    <recommendedName>
        <fullName evidence="4">Aldehyde dehydrogenase</fullName>
    </recommendedName>
</protein>
<dbReference type="InterPro" id="IPR016160">
    <property type="entry name" value="Ald_DH_CS_CYS"/>
</dbReference>
<dbReference type="InterPro" id="IPR016163">
    <property type="entry name" value="Ald_DH_C"/>
</dbReference>
<evidence type="ECO:0000313" key="9">
    <source>
        <dbReference type="Proteomes" id="UP000765845"/>
    </source>
</evidence>
<dbReference type="Proteomes" id="UP000765845">
    <property type="component" value="Unassembled WGS sequence"/>
</dbReference>
<keyword evidence="9" id="KW-1185">Reference proteome</keyword>
<dbReference type="SUPFAM" id="SSF53720">
    <property type="entry name" value="ALDH-like"/>
    <property type="match status" value="1"/>
</dbReference>
<dbReference type="RefSeq" id="WP_168451217.1">
    <property type="nucleotide sequence ID" value="NZ_JAAWWK010000005.1"/>
</dbReference>
<dbReference type="InterPro" id="IPR029510">
    <property type="entry name" value="Ald_DH_CS_GLU"/>
</dbReference>
<dbReference type="Gene3D" id="3.40.605.10">
    <property type="entry name" value="Aldehyde Dehydrogenase, Chain A, domain 1"/>
    <property type="match status" value="1"/>
</dbReference>
<evidence type="ECO:0000256" key="5">
    <source>
        <dbReference type="PROSITE-ProRule" id="PRU10007"/>
    </source>
</evidence>
<proteinExistence type="inferred from homology"/>
<dbReference type="PIRSF" id="PIRSF036492">
    <property type="entry name" value="ALDH"/>
    <property type="match status" value="1"/>
</dbReference>
<keyword evidence="2 4" id="KW-0560">Oxidoreductase</keyword>
<dbReference type="InterPro" id="IPR016161">
    <property type="entry name" value="Ald_DH/histidinol_DH"/>
</dbReference>
<dbReference type="InterPro" id="IPR015590">
    <property type="entry name" value="Aldehyde_DH_dom"/>
</dbReference>
<dbReference type="CDD" id="cd07133">
    <property type="entry name" value="ALDH_CALDH_CalB"/>
    <property type="match status" value="1"/>
</dbReference>
<dbReference type="PANTHER" id="PTHR43570:SF20">
    <property type="entry name" value="ALDEHYDE DEHYDROGENASE ALDX-RELATED"/>
    <property type="match status" value="1"/>
</dbReference>
<evidence type="ECO:0000256" key="6">
    <source>
        <dbReference type="RuleBase" id="RU003345"/>
    </source>
</evidence>
<dbReference type="PANTHER" id="PTHR43570">
    <property type="entry name" value="ALDEHYDE DEHYDROGENASE"/>
    <property type="match status" value="1"/>
</dbReference>
<accession>A0ABX1GIH4</accession>
<name>A0ABX1GIH4_9GAMM</name>
<dbReference type="Pfam" id="PF00171">
    <property type="entry name" value="Aldedh"/>
    <property type="match status" value="1"/>
</dbReference>
<dbReference type="Gene3D" id="3.40.309.10">
    <property type="entry name" value="Aldehyde Dehydrogenase, Chain A, domain 2"/>
    <property type="match status" value="1"/>
</dbReference>
<sequence>MNVNNDAATTSQLQSLLEAQRKAHIKDPYPSLSLRIDRIQRMIDMLVCNEQKIIDAVMADFENRSPTMTRSSDIMPTLDNLKHVKKHLKNWMKPEKRNSKFPLGLIGGKSKVEYVPLGVVGNISPWNFPIQLALSPMADIFGAGNRVMLKPSELSPNSSQLMADMAKNNFDSAELAVVLGGPEVAAEFAALKFDHLLFTGSTNIARLVAQSAAPQLVPLTLELGGKNPVIVSQSADVKLTAEKLMWAKAMNGGQICLCPDTVFLPDNKIEEFISACKAALDKMYPDIANNEEYTHIISPRHADRLREMTQEARDAGARVVEFYDDSASGRRVLPKLIFNADASSRVAQEEIFGPLMAIQSYSSLQSVLNGINEGSRPLAIYYFGEDRNEIEKITHETVSGGMVINDLMAHILQDDLPFGGVGESGTGSYHGFDGFKNFSHAKAVYKQSKLDPFKILRPPYSDLMKKNIAKQIKP</sequence>
<dbReference type="InterPro" id="IPR012394">
    <property type="entry name" value="Aldehyde_DH_NAD(P)"/>
</dbReference>
<dbReference type="PROSITE" id="PS00687">
    <property type="entry name" value="ALDEHYDE_DEHYDR_GLU"/>
    <property type="match status" value="1"/>
</dbReference>
<comment type="caution">
    <text evidence="8">The sequence shown here is derived from an EMBL/GenBank/DDBJ whole genome shotgun (WGS) entry which is preliminary data.</text>
</comment>
<comment type="similarity">
    <text evidence="1 4 6">Belongs to the aldehyde dehydrogenase family.</text>
</comment>
<feature type="active site" evidence="5">
    <location>
        <position position="222"/>
    </location>
</feature>
<evidence type="ECO:0000256" key="3">
    <source>
        <dbReference type="ARBA" id="ARBA00023027"/>
    </source>
</evidence>
<dbReference type="InterPro" id="IPR016162">
    <property type="entry name" value="Ald_DH_N"/>
</dbReference>
<evidence type="ECO:0000256" key="2">
    <source>
        <dbReference type="ARBA" id="ARBA00023002"/>
    </source>
</evidence>
<evidence type="ECO:0000256" key="4">
    <source>
        <dbReference type="PIRNR" id="PIRNR036492"/>
    </source>
</evidence>